<name>A0A6H0XQ69_9PEZI</name>
<dbReference type="GO" id="GO:0033554">
    <property type="term" value="P:cellular response to stress"/>
    <property type="evidence" value="ECO:0007669"/>
    <property type="project" value="TreeGrafter"/>
</dbReference>
<proteinExistence type="inferred from homology"/>
<dbReference type="GO" id="GO:0005829">
    <property type="term" value="C:cytosol"/>
    <property type="evidence" value="ECO:0007669"/>
    <property type="project" value="TreeGrafter"/>
</dbReference>
<dbReference type="CDD" id="cd03015">
    <property type="entry name" value="PRX_Typ2cys"/>
    <property type="match status" value="1"/>
</dbReference>
<dbReference type="GO" id="GO:0006979">
    <property type="term" value="P:response to oxidative stress"/>
    <property type="evidence" value="ECO:0007669"/>
    <property type="project" value="TreeGrafter"/>
</dbReference>
<comment type="similarity">
    <text evidence="1">Belongs to the peroxiredoxin family. AhpC/Prx1 subfamily.</text>
</comment>
<gene>
    <name evidence="4" type="ORF">AMS68_002353</name>
</gene>
<keyword evidence="5" id="KW-1185">Reference proteome</keyword>
<dbReference type="InterPro" id="IPR050217">
    <property type="entry name" value="Peroxiredoxin"/>
</dbReference>
<evidence type="ECO:0000313" key="4">
    <source>
        <dbReference type="EMBL" id="QIW96835.1"/>
    </source>
</evidence>
<dbReference type="GO" id="GO:0042744">
    <property type="term" value="P:hydrogen peroxide catabolic process"/>
    <property type="evidence" value="ECO:0007669"/>
    <property type="project" value="TreeGrafter"/>
</dbReference>
<keyword evidence="2" id="KW-0560">Oxidoreductase</keyword>
<dbReference type="EMBL" id="CP051140">
    <property type="protein sequence ID" value="QIW96835.1"/>
    <property type="molecule type" value="Genomic_DNA"/>
</dbReference>
<dbReference type="GO" id="GO:0008379">
    <property type="term" value="F:thioredoxin peroxidase activity"/>
    <property type="evidence" value="ECO:0007669"/>
    <property type="project" value="TreeGrafter"/>
</dbReference>
<evidence type="ECO:0000313" key="5">
    <source>
        <dbReference type="Proteomes" id="UP000503462"/>
    </source>
</evidence>
<sequence length="310" mass="34109">MDPLSKAVVGRPAPAFHGRAIVDGRIKEISLSSYTEANHWVVLIFFPRAFSFICPTEIRSFSARLEEFLYSRSCAIVFASTDSDLCLRAWNNTSELEGGLGGVHVPLISDPTHKLCRDYGVLIEEDGAAQRALFIIDPKGVLRCMSVNDADVGRSVDEVQRTLDALAFKDEYGEGCPVDWKRGDQGIDIASKSKVEGQIEIEPRKSWTEWARPKLSRGWSNASAVSAVSSGRVIGRIPSGDATVLPTLAKPGTQNEIPRQPQRPQSMFLTTTSNTNPDGQMLQVMNMTKAEQNLNNERAAAMNREVRTAL</sequence>
<dbReference type="PANTHER" id="PTHR10681:SF128">
    <property type="entry name" value="THIOREDOXIN-DEPENDENT PEROXIDE REDUCTASE, MITOCHONDRIAL"/>
    <property type="match status" value="1"/>
</dbReference>
<dbReference type="GO" id="GO:0045454">
    <property type="term" value="P:cell redox homeostasis"/>
    <property type="evidence" value="ECO:0007669"/>
    <property type="project" value="TreeGrafter"/>
</dbReference>
<feature type="domain" description="Thioredoxin" evidence="3">
    <location>
        <begin position="7"/>
        <end position="168"/>
    </location>
</feature>
<evidence type="ECO:0000256" key="2">
    <source>
        <dbReference type="ARBA" id="ARBA00023002"/>
    </source>
</evidence>
<dbReference type="Gene3D" id="3.40.30.10">
    <property type="entry name" value="Glutaredoxin"/>
    <property type="match status" value="1"/>
</dbReference>
<evidence type="ECO:0000259" key="3">
    <source>
        <dbReference type="PROSITE" id="PS51352"/>
    </source>
</evidence>
<dbReference type="OrthoDB" id="185659at2759"/>
<dbReference type="InterPro" id="IPR013766">
    <property type="entry name" value="Thioredoxin_domain"/>
</dbReference>
<reference evidence="4 5" key="1">
    <citation type="journal article" date="2016" name="Sci. Rep.">
        <title>Peltaster fructicola genome reveals evolution from an invasive phytopathogen to an ectophytic parasite.</title>
        <authorList>
            <person name="Xu C."/>
            <person name="Chen H."/>
            <person name="Gleason M.L."/>
            <person name="Xu J.R."/>
            <person name="Liu H."/>
            <person name="Zhang R."/>
            <person name="Sun G."/>
        </authorList>
    </citation>
    <scope>NUCLEOTIDE SEQUENCE [LARGE SCALE GENOMIC DNA]</scope>
    <source>
        <strain evidence="4 5">LNHT1506</strain>
    </source>
</reference>
<dbReference type="AlphaFoldDB" id="A0A6H0XQ69"/>
<accession>A0A6H0XQ69</accession>
<protein>
    <recommendedName>
        <fullName evidence="3">Thioredoxin domain-containing protein</fullName>
    </recommendedName>
</protein>
<organism evidence="4 5">
    <name type="scientific">Peltaster fructicola</name>
    <dbReference type="NCBI Taxonomy" id="286661"/>
    <lineage>
        <taxon>Eukaryota</taxon>
        <taxon>Fungi</taxon>
        <taxon>Dikarya</taxon>
        <taxon>Ascomycota</taxon>
        <taxon>Pezizomycotina</taxon>
        <taxon>Dothideomycetes</taxon>
        <taxon>Dothideomycetes incertae sedis</taxon>
        <taxon>Peltaster</taxon>
    </lineage>
</organism>
<dbReference type="InterPro" id="IPR036249">
    <property type="entry name" value="Thioredoxin-like_sf"/>
</dbReference>
<dbReference type="PROSITE" id="PS51352">
    <property type="entry name" value="THIOREDOXIN_2"/>
    <property type="match status" value="1"/>
</dbReference>
<dbReference type="Pfam" id="PF00578">
    <property type="entry name" value="AhpC-TSA"/>
    <property type="match status" value="1"/>
</dbReference>
<dbReference type="Proteomes" id="UP000503462">
    <property type="component" value="Chromosome 2"/>
</dbReference>
<evidence type="ECO:0000256" key="1">
    <source>
        <dbReference type="ARBA" id="ARBA00009796"/>
    </source>
</evidence>
<dbReference type="InterPro" id="IPR000866">
    <property type="entry name" value="AhpC/TSA"/>
</dbReference>
<dbReference type="SUPFAM" id="SSF52833">
    <property type="entry name" value="Thioredoxin-like"/>
    <property type="match status" value="1"/>
</dbReference>
<dbReference type="PANTHER" id="PTHR10681">
    <property type="entry name" value="THIOREDOXIN PEROXIDASE"/>
    <property type="match status" value="1"/>
</dbReference>